<dbReference type="InterPro" id="IPR000595">
    <property type="entry name" value="cNMP-bd_dom"/>
</dbReference>
<dbReference type="CDD" id="cd00038">
    <property type="entry name" value="CAP_ED"/>
    <property type="match status" value="1"/>
</dbReference>
<proteinExistence type="predicted"/>
<feature type="transmembrane region" description="Helical" evidence="6">
    <location>
        <begin position="80"/>
        <end position="101"/>
    </location>
</feature>
<dbReference type="Proteomes" id="UP000692954">
    <property type="component" value="Unassembled WGS sequence"/>
</dbReference>
<dbReference type="Pfam" id="PF00027">
    <property type="entry name" value="cNMP_binding"/>
    <property type="match status" value="1"/>
</dbReference>
<dbReference type="Pfam" id="PF00520">
    <property type="entry name" value="Ion_trans"/>
    <property type="match status" value="1"/>
</dbReference>
<feature type="domain" description="Cyclic nucleotide-binding" evidence="7">
    <location>
        <begin position="266"/>
        <end position="350"/>
    </location>
</feature>
<dbReference type="PANTHER" id="PTHR47823:SF9">
    <property type="entry name" value="CHROMOSOME UNDETERMINED SCAFFOLD_10, WHOLE GENOME SHOTGUN SEQUENCE"/>
    <property type="match status" value="1"/>
</dbReference>
<evidence type="ECO:0000256" key="5">
    <source>
        <dbReference type="SAM" id="Coils"/>
    </source>
</evidence>
<dbReference type="GO" id="GO:0005216">
    <property type="term" value="F:monoatomic ion channel activity"/>
    <property type="evidence" value="ECO:0007669"/>
    <property type="project" value="InterPro"/>
</dbReference>
<dbReference type="GO" id="GO:0016020">
    <property type="term" value="C:membrane"/>
    <property type="evidence" value="ECO:0007669"/>
    <property type="project" value="UniProtKB-SubCell"/>
</dbReference>
<gene>
    <name evidence="8" type="ORF">PSON_ATCC_30995.1.T0160206</name>
</gene>
<evidence type="ECO:0000256" key="4">
    <source>
        <dbReference type="ARBA" id="ARBA00023136"/>
    </source>
</evidence>
<evidence type="ECO:0000256" key="1">
    <source>
        <dbReference type="ARBA" id="ARBA00004141"/>
    </source>
</evidence>
<evidence type="ECO:0000256" key="2">
    <source>
        <dbReference type="ARBA" id="ARBA00022692"/>
    </source>
</evidence>
<name>A0A8S1L2G4_9CILI</name>
<accession>A0A8S1L2G4</accession>
<keyword evidence="4 6" id="KW-0472">Membrane</keyword>
<protein>
    <recommendedName>
        <fullName evidence="7">Cyclic nucleotide-binding domain-containing protein</fullName>
    </recommendedName>
</protein>
<sequence>MRMCYYDENNYLVQDSISIVKHYFSGWFIIDIISVIPLQYCQLIKVFRIKRVQQIVSASSLNQNKILDFMINFLDVKQSTFLQILFFSIIGFHYSTCLWALSKQWSDNQIPNYIDAMYWAMQTLSTTGYGDRTPSSMLEYISTIVCTLCGGIFMSLVIGNLSGILADIDTESQYNKTLNDLKVLFNQVTILPDYKSEILNFILTNHKYNQSWSLNQQEWFKILPQNIQNNILLAVAKKELLGISIFRISIPFSLKVIRHTSLMKAKAGQFLWLKGDPVDEIFFLVEGIIQYRNQFGKELLEIKAGSIFGEQEYFNRRQIVQRQQQRKQYAIAKQDCYYLIVRYSNFFKYLKEFQALQKYLKILAEHRLDDILIRCKQYEVEAEKERTNEQKLELIKSANRIEVRDYKGIIKHKQSVIYDTRQSNTENILEKILKNRVTKLKMLMDRFRKVVQMIIFANRTLDKQYSSKSTSIQNSQTNLRKVRSNQVVPMGILLKMRQKFIQIKQLKKISLDKKNQFKKILQTLSSSQINNSFNQLPRNNSEELGDKKKKSVIYIRNTSQKLDEFFAQMKVLERNLNLAKWAIQESQKDLEKELQSIKRLFEKQDFSNVI</sequence>
<reference evidence="8" key="1">
    <citation type="submission" date="2021-01" db="EMBL/GenBank/DDBJ databases">
        <authorList>
            <consortium name="Genoscope - CEA"/>
            <person name="William W."/>
        </authorList>
    </citation>
    <scope>NUCLEOTIDE SEQUENCE</scope>
</reference>
<dbReference type="OrthoDB" id="432483at2759"/>
<comment type="subcellular location">
    <subcellularLocation>
        <location evidence="1">Membrane</location>
        <topology evidence="1">Multi-pass membrane protein</topology>
    </subcellularLocation>
</comment>
<dbReference type="PANTHER" id="PTHR47823">
    <property type="entry name" value="ION_TRANS DOMAIN-CONTAINING PROTEIN"/>
    <property type="match status" value="1"/>
</dbReference>
<feature type="coiled-coil region" evidence="5">
    <location>
        <begin position="555"/>
        <end position="603"/>
    </location>
</feature>
<evidence type="ECO:0000259" key="7">
    <source>
        <dbReference type="PROSITE" id="PS50042"/>
    </source>
</evidence>
<dbReference type="EMBL" id="CAJJDN010000016">
    <property type="protein sequence ID" value="CAD8062170.1"/>
    <property type="molecule type" value="Genomic_DNA"/>
</dbReference>
<dbReference type="AlphaFoldDB" id="A0A8S1L2G4"/>
<evidence type="ECO:0000313" key="9">
    <source>
        <dbReference type="Proteomes" id="UP000692954"/>
    </source>
</evidence>
<evidence type="ECO:0000256" key="3">
    <source>
        <dbReference type="ARBA" id="ARBA00022989"/>
    </source>
</evidence>
<keyword evidence="9" id="KW-1185">Reference proteome</keyword>
<keyword evidence="5" id="KW-0175">Coiled coil</keyword>
<evidence type="ECO:0000313" key="8">
    <source>
        <dbReference type="EMBL" id="CAD8062170.1"/>
    </source>
</evidence>
<keyword evidence="2 6" id="KW-0812">Transmembrane</keyword>
<dbReference type="PROSITE" id="PS50042">
    <property type="entry name" value="CNMP_BINDING_3"/>
    <property type="match status" value="1"/>
</dbReference>
<keyword evidence="3 6" id="KW-1133">Transmembrane helix</keyword>
<evidence type="ECO:0000256" key="6">
    <source>
        <dbReference type="SAM" id="Phobius"/>
    </source>
</evidence>
<feature type="transmembrane region" description="Helical" evidence="6">
    <location>
        <begin position="20"/>
        <end position="41"/>
    </location>
</feature>
<comment type="caution">
    <text evidence="8">The sequence shown here is derived from an EMBL/GenBank/DDBJ whole genome shotgun (WGS) entry which is preliminary data.</text>
</comment>
<organism evidence="8 9">
    <name type="scientific">Paramecium sonneborni</name>
    <dbReference type="NCBI Taxonomy" id="65129"/>
    <lineage>
        <taxon>Eukaryota</taxon>
        <taxon>Sar</taxon>
        <taxon>Alveolata</taxon>
        <taxon>Ciliophora</taxon>
        <taxon>Intramacronucleata</taxon>
        <taxon>Oligohymenophorea</taxon>
        <taxon>Peniculida</taxon>
        <taxon>Parameciidae</taxon>
        <taxon>Paramecium</taxon>
    </lineage>
</organism>
<dbReference type="InterPro" id="IPR005821">
    <property type="entry name" value="Ion_trans_dom"/>
</dbReference>
<feature type="transmembrane region" description="Helical" evidence="6">
    <location>
        <begin position="140"/>
        <end position="166"/>
    </location>
</feature>